<gene>
    <name evidence="2" type="ORF">So717_16710</name>
</gene>
<keyword evidence="1" id="KW-0812">Transmembrane</keyword>
<organism evidence="2 3">
    <name type="scientific">Roseobacter cerasinus</name>
    <dbReference type="NCBI Taxonomy" id="2602289"/>
    <lineage>
        <taxon>Bacteria</taxon>
        <taxon>Pseudomonadati</taxon>
        <taxon>Pseudomonadota</taxon>
        <taxon>Alphaproteobacteria</taxon>
        <taxon>Rhodobacterales</taxon>
        <taxon>Roseobacteraceae</taxon>
        <taxon>Roseobacter</taxon>
    </lineage>
</organism>
<dbReference type="RefSeq" id="WP_159976008.1">
    <property type="nucleotide sequence ID" value="NZ_BLIV01000003.1"/>
</dbReference>
<evidence type="ECO:0000256" key="1">
    <source>
        <dbReference type="SAM" id="Phobius"/>
    </source>
</evidence>
<feature type="transmembrane region" description="Helical" evidence="1">
    <location>
        <begin position="73"/>
        <end position="93"/>
    </location>
</feature>
<reference evidence="2 3" key="1">
    <citation type="submission" date="2019-12" db="EMBL/GenBank/DDBJ databases">
        <title>Roseobacter cerasinus sp. nov., isolated from seawater around aquaculture.</title>
        <authorList>
            <person name="Muramatsu S."/>
            <person name="Takabe Y."/>
            <person name="Mori K."/>
            <person name="Takaichi S."/>
            <person name="Hanada S."/>
        </authorList>
    </citation>
    <scope>NUCLEOTIDE SEQUENCE [LARGE SCALE GENOMIC DNA]</scope>
    <source>
        <strain evidence="2 3">AI77</strain>
    </source>
</reference>
<evidence type="ECO:0000313" key="2">
    <source>
        <dbReference type="EMBL" id="GFE49918.1"/>
    </source>
</evidence>
<evidence type="ECO:0000313" key="3">
    <source>
        <dbReference type="Proteomes" id="UP000436522"/>
    </source>
</evidence>
<name>A0A640VN83_9RHOB</name>
<comment type="caution">
    <text evidence="2">The sequence shown here is derived from an EMBL/GenBank/DDBJ whole genome shotgun (WGS) entry which is preliminary data.</text>
</comment>
<sequence>MILTLAVSTAALAFGVLMPLRWGLPGFLNAAVTLFLAQFVLHSALGFEGSSIEESLLLFNGSWSAYLGFNAQITYRAFALPLLLLSAPLVWRLSKARKVWQRAACRAEVRSH</sequence>
<dbReference type="AlphaFoldDB" id="A0A640VN83"/>
<protein>
    <submittedName>
        <fullName evidence="2">Uncharacterized protein</fullName>
    </submittedName>
</protein>
<keyword evidence="1" id="KW-0472">Membrane</keyword>
<proteinExistence type="predicted"/>
<dbReference type="EMBL" id="BLIV01000003">
    <property type="protein sequence ID" value="GFE49918.1"/>
    <property type="molecule type" value="Genomic_DNA"/>
</dbReference>
<dbReference type="OrthoDB" id="7873630at2"/>
<keyword evidence="1" id="KW-1133">Transmembrane helix</keyword>
<keyword evidence="3" id="KW-1185">Reference proteome</keyword>
<dbReference type="Proteomes" id="UP000436522">
    <property type="component" value="Unassembled WGS sequence"/>
</dbReference>
<accession>A0A640VN83</accession>